<comment type="caution">
    <text evidence="2">The sequence shown here is derived from an EMBL/GenBank/DDBJ whole genome shotgun (WGS) entry which is preliminary data.</text>
</comment>
<sequence length="203" mass="23907">MKTKNWRIPKKNTQFQCQHSPKNDYTYNPNSHKTRRTEKFKNGEVKGKYSNQLPPNPRKSHNEKELDTFNLFFSPGTQVIYISDYERMMMDCEKLTIIQRFELRTTASHASLVPMKFVQRGILHVEANHYERNHFGENMPYNPKAVSMLTLVLEKNQCPYYRLQQILLWGQLIHNNGSCDDQGRHYSCHQGGDILVLNFKPSL</sequence>
<feature type="compositionally biased region" description="Basic residues" evidence="1">
    <location>
        <begin position="1"/>
        <end position="10"/>
    </location>
</feature>
<feature type="region of interest" description="Disordered" evidence="1">
    <location>
        <begin position="1"/>
        <end position="61"/>
    </location>
</feature>
<reference evidence="2" key="1">
    <citation type="submission" date="2021-06" db="EMBL/GenBank/DDBJ databases">
        <authorList>
            <person name="Hodson N. C."/>
            <person name="Mongue J. A."/>
            <person name="Jaron S. K."/>
        </authorList>
    </citation>
    <scope>NUCLEOTIDE SEQUENCE</scope>
</reference>
<gene>
    <name evidence="2" type="ORF">AFUS01_LOCUS1524</name>
</gene>
<keyword evidence="3" id="KW-1185">Reference proteome</keyword>
<evidence type="ECO:0000313" key="2">
    <source>
        <dbReference type="EMBL" id="CAG7663637.1"/>
    </source>
</evidence>
<dbReference type="Proteomes" id="UP000708208">
    <property type="component" value="Unassembled WGS sequence"/>
</dbReference>
<dbReference type="AlphaFoldDB" id="A0A8J2J448"/>
<protein>
    <submittedName>
        <fullName evidence="2">Uncharacterized protein</fullName>
    </submittedName>
</protein>
<proteinExistence type="predicted"/>
<dbReference type="EMBL" id="CAJVCH010008484">
    <property type="protein sequence ID" value="CAG7663637.1"/>
    <property type="molecule type" value="Genomic_DNA"/>
</dbReference>
<organism evidence="2 3">
    <name type="scientific">Allacma fusca</name>
    <dbReference type="NCBI Taxonomy" id="39272"/>
    <lineage>
        <taxon>Eukaryota</taxon>
        <taxon>Metazoa</taxon>
        <taxon>Ecdysozoa</taxon>
        <taxon>Arthropoda</taxon>
        <taxon>Hexapoda</taxon>
        <taxon>Collembola</taxon>
        <taxon>Symphypleona</taxon>
        <taxon>Sminthuridae</taxon>
        <taxon>Allacma</taxon>
    </lineage>
</organism>
<name>A0A8J2J448_9HEXA</name>
<evidence type="ECO:0000313" key="3">
    <source>
        <dbReference type="Proteomes" id="UP000708208"/>
    </source>
</evidence>
<accession>A0A8J2J448</accession>
<feature type="compositionally biased region" description="Polar residues" evidence="1">
    <location>
        <begin position="11"/>
        <end position="31"/>
    </location>
</feature>
<evidence type="ECO:0000256" key="1">
    <source>
        <dbReference type="SAM" id="MobiDB-lite"/>
    </source>
</evidence>
<feature type="compositionally biased region" description="Basic and acidic residues" evidence="1">
    <location>
        <begin position="37"/>
        <end position="47"/>
    </location>
</feature>